<comment type="caution">
    <text evidence="6">The sequence shown here is derived from an EMBL/GenBank/DDBJ whole genome shotgun (WGS) entry which is preliminary data.</text>
</comment>
<dbReference type="InterPro" id="IPR001150">
    <property type="entry name" value="Gly_radical"/>
</dbReference>
<evidence type="ECO:0000256" key="2">
    <source>
        <dbReference type="ARBA" id="ARBA00023239"/>
    </source>
</evidence>
<dbReference type="SUPFAM" id="SSF51998">
    <property type="entry name" value="PFL-like glycyl radical enzymes"/>
    <property type="match status" value="1"/>
</dbReference>
<accession>A0A1L8WPN6</accession>
<gene>
    <name evidence="6" type="ORF">RV14_GL002084</name>
</gene>
<dbReference type="FunFam" id="3.20.70.20:FF:000008">
    <property type="entry name" value="Hypothetical formate acetyltransferase 3"/>
    <property type="match status" value="1"/>
</dbReference>
<dbReference type="PROSITE" id="PS51149">
    <property type="entry name" value="GLY_RADICAL_2"/>
    <property type="match status" value="1"/>
</dbReference>
<dbReference type="STRING" id="150033.RV14_GL002084"/>
<dbReference type="EMBL" id="JXLB01000007">
    <property type="protein sequence ID" value="OJG82792.1"/>
    <property type="molecule type" value="Genomic_DNA"/>
</dbReference>
<keyword evidence="2" id="KW-0456">Lyase</keyword>
<feature type="domain" description="PFL" evidence="5">
    <location>
        <begin position="44"/>
        <end position="708"/>
    </location>
</feature>
<feature type="domain" description="Glycine radical" evidence="4">
    <location>
        <begin position="715"/>
        <end position="836"/>
    </location>
</feature>
<keyword evidence="7" id="KW-1185">Reference proteome</keyword>
<dbReference type="Gene3D" id="3.20.70.20">
    <property type="match status" value="1"/>
</dbReference>
<protein>
    <submittedName>
        <fullName evidence="6">PFL2/glycerol dehydratase family glycyl radical enzyme</fullName>
    </submittedName>
</protein>
<evidence type="ECO:0000259" key="4">
    <source>
        <dbReference type="PROSITE" id="PS51149"/>
    </source>
</evidence>
<dbReference type="Proteomes" id="UP000182152">
    <property type="component" value="Unassembled WGS sequence"/>
</dbReference>
<dbReference type="PANTHER" id="PTHR43641:SF2">
    <property type="entry name" value="DEHYDRATASE YBIW-RELATED"/>
    <property type="match status" value="1"/>
</dbReference>
<dbReference type="InterPro" id="IPR004184">
    <property type="entry name" value="PFL_dom"/>
</dbReference>
<dbReference type="InterPro" id="IPR010098">
    <property type="entry name" value="PFL2/GDeHydtase_fam"/>
</dbReference>
<sequence>MNKYAIFVSKESLKVSNEKERVGMNTQVKLKTASKQFHFGLLTERMNHYRETVLNKKPYICAERALLATEAYKVHQNQPSVMKRALMLKNILEKMSIYIEEETFIVGNQASSNKDAPIFPEYTLEFVIDELDKFEKRDGDVFYITEETKEQLRSIAPFWENNNLRAKAGALLPEEVQVYMETGFFGMEGKMNSGDAHLAVNYQKILANGLKDFERRTLETKATLDLTVPENIGKYHFYRAVLIVIDAVKTFANRYAQLAKEMAETAATKQRKEELLEISRICSKVPYEPAGTFAEAIQATWFIQLILQIESNGHSLSYGRFDQYLYPYYEADIKNGNINKDKVVELLTNLWIKTLTINKVRSQAHTYSSAGSPLYQNVTIGGQTRDKKDAVNELSFLVLRSVAQTKLPQPNLTVRYHSGLNQDFMNEAIEVMKLGFGMPAFNNDEIIIPSFIEYGVKEDDAYDYSAIGCVETAVPGKWGYRCTGMSYINFPKIMMIAMNDGIDPVSNKRFTKGCGHFTKMTSYEELTEAWDKTLRELTRMSVIVENAVDLGIEKEVPDVLCSALTDDCIGRGKTLKEGGAVYDYISALQVGIANLADSLAAIKKFVFEEGKITQEELWTALMTNWESERSQEIQQMILDEGLKYGNDEDEVDQLVVEAYDVYIDEIKKYPNTRFGRGPIGGIRYSGTSSISANVGQGRGTMATPDGRKAWTPLAEGCSPSHNMDKNGPTAVLKSVAKLPTEKILGGVLLNQKVNPQTLAKEEDKQKLIMLLRTFFNKLNGYHIQYNVVSKETLIDAQKHPEKHRDLIVRVAGYSAFFNALSKATQDDIIERTEHVI</sequence>
<evidence type="ECO:0000256" key="1">
    <source>
        <dbReference type="ARBA" id="ARBA00022818"/>
    </source>
</evidence>
<organism evidence="6 7">
    <name type="scientific">Enterococcus ratti</name>
    <dbReference type="NCBI Taxonomy" id="150033"/>
    <lineage>
        <taxon>Bacteria</taxon>
        <taxon>Bacillati</taxon>
        <taxon>Bacillota</taxon>
        <taxon>Bacilli</taxon>
        <taxon>Lactobacillales</taxon>
        <taxon>Enterococcaceae</taxon>
        <taxon>Enterococcus</taxon>
    </lineage>
</organism>
<evidence type="ECO:0000313" key="6">
    <source>
        <dbReference type="EMBL" id="OJG82792.1"/>
    </source>
</evidence>
<dbReference type="InterPro" id="IPR019777">
    <property type="entry name" value="Form_AcTrfase_GR_CS"/>
</dbReference>
<name>A0A1L8WPN6_9ENTE</name>
<reference evidence="6 7" key="1">
    <citation type="submission" date="2014-12" db="EMBL/GenBank/DDBJ databases">
        <title>Draft genome sequences of 29 type strains of Enterococci.</title>
        <authorList>
            <person name="Zhong Z."/>
            <person name="Sun Z."/>
            <person name="Liu W."/>
            <person name="Zhang W."/>
            <person name="Zhang H."/>
        </authorList>
    </citation>
    <scope>NUCLEOTIDE SEQUENCE [LARGE SCALE GENOMIC DNA]</scope>
    <source>
        <strain evidence="6 7">DSM 15687</strain>
    </source>
</reference>
<evidence type="ECO:0000313" key="7">
    <source>
        <dbReference type="Proteomes" id="UP000182152"/>
    </source>
</evidence>
<dbReference type="AlphaFoldDB" id="A0A1L8WPN6"/>
<feature type="modified residue" description="Glycine radical" evidence="3">
    <location>
        <position position="812"/>
    </location>
</feature>
<dbReference type="PROSITE" id="PS00850">
    <property type="entry name" value="GLY_RADICAL_1"/>
    <property type="match status" value="1"/>
</dbReference>
<dbReference type="GO" id="GO:0016829">
    <property type="term" value="F:lyase activity"/>
    <property type="evidence" value="ECO:0007669"/>
    <property type="project" value="UniProtKB-KW"/>
</dbReference>
<dbReference type="Pfam" id="PF01228">
    <property type="entry name" value="Gly_radical"/>
    <property type="match status" value="1"/>
</dbReference>
<dbReference type="NCBIfam" id="TIGR01774">
    <property type="entry name" value="PFL2-3"/>
    <property type="match status" value="1"/>
</dbReference>
<dbReference type="GO" id="GO:0005829">
    <property type="term" value="C:cytosol"/>
    <property type="evidence" value="ECO:0007669"/>
    <property type="project" value="TreeGrafter"/>
</dbReference>
<keyword evidence="1 3" id="KW-0556">Organic radical</keyword>
<dbReference type="PANTHER" id="PTHR43641">
    <property type="entry name" value="FORMATE ACETYLTRANSFERASE 3-RELATED"/>
    <property type="match status" value="1"/>
</dbReference>
<dbReference type="CDD" id="cd01677">
    <property type="entry name" value="PFL2_DhaB_BssA"/>
    <property type="match status" value="1"/>
</dbReference>
<evidence type="ECO:0000259" key="5">
    <source>
        <dbReference type="PROSITE" id="PS51554"/>
    </source>
</evidence>
<proteinExistence type="predicted"/>
<dbReference type="Pfam" id="PF02901">
    <property type="entry name" value="PFL-like"/>
    <property type="match status" value="1"/>
</dbReference>
<evidence type="ECO:0000256" key="3">
    <source>
        <dbReference type="PROSITE-ProRule" id="PRU00493"/>
    </source>
</evidence>
<dbReference type="PROSITE" id="PS51554">
    <property type="entry name" value="PFL"/>
    <property type="match status" value="1"/>
</dbReference>
<dbReference type="InterPro" id="IPR051215">
    <property type="entry name" value="GRE"/>
</dbReference>